<reference evidence="3" key="1">
    <citation type="submission" date="2010-03" db="EMBL/GenBank/DDBJ databases">
        <title>The complete chromosome of Tsukamurella paurometabola DSM 20162.</title>
        <authorList>
            <consortium name="US DOE Joint Genome Institute (JGI-PGF)"/>
            <person name="Lucas S."/>
            <person name="Copeland A."/>
            <person name="Lapidus A."/>
            <person name="Glavina del Rio T."/>
            <person name="Dalin E."/>
            <person name="Tice H."/>
            <person name="Bruce D."/>
            <person name="Goodwin L."/>
            <person name="Pitluck S."/>
            <person name="Kyrpides N."/>
            <person name="Mavromatis K."/>
            <person name="Ivanova N."/>
            <person name="Mikhailova N."/>
            <person name="Munk A.C."/>
            <person name="Brettin T."/>
            <person name="Detter J.C."/>
            <person name="Tapia R."/>
            <person name="Han C."/>
            <person name="Larimer F."/>
            <person name="Land M."/>
            <person name="Hauser L."/>
            <person name="Markowitz V."/>
            <person name="Cheng J.-F."/>
            <person name="Hugenholtz P."/>
            <person name="Woyke T."/>
            <person name="Wu D."/>
            <person name="Jando M."/>
            <person name="Brambilla E."/>
            <person name="Klenk H.-P."/>
            <person name="Eisen J.A."/>
        </authorList>
    </citation>
    <scope>NUCLEOTIDE SEQUENCE [LARGE SCALE GENOMIC DNA]</scope>
    <source>
        <strain evidence="3">ATCC 8368 / DSM 20162 / CCUG 35730 / CIP 100753 / JCM 10117 / KCTC 9821 / NBRC 16120 / NCIMB 702349 / NCTC 13040</strain>
    </source>
</reference>
<keyword evidence="3" id="KW-1185">Reference proteome</keyword>
<dbReference type="HOGENOM" id="CLU_1509984_0_0_11"/>
<accession>D5URA4</accession>
<dbReference type="Proteomes" id="UP000001213">
    <property type="component" value="Chromosome"/>
</dbReference>
<proteinExistence type="predicted"/>
<keyword evidence="1" id="KW-0812">Transmembrane</keyword>
<dbReference type="KEGG" id="tpr:Tpau_0311"/>
<protein>
    <submittedName>
        <fullName evidence="2">Uncharacterized protein</fullName>
    </submittedName>
</protein>
<organism evidence="2 3">
    <name type="scientific">Tsukamurella paurometabola (strain ATCC 8368 / DSM 20162 / CCUG 35730 / CIP 100753 / JCM 10117 / KCTC 9821 / NBRC 16120 / NCIMB 702349 / NCTC 13040)</name>
    <name type="common">Corynebacterium paurometabolum</name>
    <dbReference type="NCBI Taxonomy" id="521096"/>
    <lineage>
        <taxon>Bacteria</taxon>
        <taxon>Bacillati</taxon>
        <taxon>Actinomycetota</taxon>
        <taxon>Actinomycetes</taxon>
        <taxon>Mycobacteriales</taxon>
        <taxon>Tsukamurellaceae</taxon>
        <taxon>Tsukamurella</taxon>
    </lineage>
</organism>
<feature type="transmembrane region" description="Helical" evidence="1">
    <location>
        <begin position="12"/>
        <end position="32"/>
    </location>
</feature>
<sequence length="178" mass="18733">MTESLEHTTPRVRLRHLAGWALVAYGLAAGTINALDNHGLSGRLSGLFAGIALVIFGMMIVWRSTSTRIAGTAAALLVLGLTLAPLADNRAAQHAETDTPPNEQILNAIHSDPAALAGVTAVSADGDDIRITTANPNEAEALLQVTLKHVSTGKYGTYRWVVVENTDGTTLVQQASRT</sequence>
<feature type="transmembrane region" description="Helical" evidence="1">
    <location>
        <begin position="44"/>
        <end position="62"/>
    </location>
</feature>
<evidence type="ECO:0000256" key="1">
    <source>
        <dbReference type="SAM" id="Phobius"/>
    </source>
</evidence>
<keyword evidence="1" id="KW-0472">Membrane</keyword>
<dbReference type="RefSeq" id="WP_013125003.1">
    <property type="nucleotide sequence ID" value="NC_014158.1"/>
</dbReference>
<reference evidence="2 3" key="2">
    <citation type="journal article" date="2011" name="Stand. Genomic Sci.">
        <title>Complete genome sequence of Tsukamurella paurometabola type strain (no. 33).</title>
        <authorList>
            <person name="Munk A.C."/>
            <person name="Lapidus A."/>
            <person name="Lucas S."/>
            <person name="Nolan M."/>
            <person name="Tice H."/>
            <person name="Cheng J.F."/>
            <person name="Del Rio T.G."/>
            <person name="Goodwin L."/>
            <person name="Pitluck S."/>
            <person name="Liolios K."/>
            <person name="Huntemann M."/>
            <person name="Ivanova N."/>
            <person name="Mavromatis K."/>
            <person name="Mikhailova N."/>
            <person name="Pati A."/>
            <person name="Chen A."/>
            <person name="Palaniappan K."/>
            <person name="Tapia R."/>
            <person name="Han C."/>
            <person name="Land M."/>
            <person name="Hauser L."/>
            <person name="Chang Y.J."/>
            <person name="Jeffries C.D."/>
            <person name="Brettin T."/>
            <person name="Yasawong M."/>
            <person name="Brambilla E.M."/>
            <person name="Rohde M."/>
            <person name="Sikorski J."/>
            <person name="Goker M."/>
            <person name="Detter J.C."/>
            <person name="Woyke T."/>
            <person name="Bristow J."/>
            <person name="Eisen J.A."/>
            <person name="Markowitz V."/>
            <person name="Hugenholtz P."/>
            <person name="Kyrpides N.C."/>
            <person name="Klenk H.P."/>
        </authorList>
    </citation>
    <scope>NUCLEOTIDE SEQUENCE [LARGE SCALE GENOMIC DNA]</scope>
    <source>
        <strain evidence="3">ATCC 8368 / DSM 20162 / CCUG 35730 / CIP 100753 / JCM 10117 / KCTC 9821 / NBRC 16120 / NCIMB 702349 / NCTC 13040</strain>
    </source>
</reference>
<dbReference type="EMBL" id="CP001966">
    <property type="protein sequence ID" value="ADG76957.1"/>
    <property type="molecule type" value="Genomic_DNA"/>
</dbReference>
<name>D5URA4_TSUPD</name>
<evidence type="ECO:0000313" key="2">
    <source>
        <dbReference type="EMBL" id="ADG76957.1"/>
    </source>
</evidence>
<dbReference type="AlphaFoldDB" id="D5URA4"/>
<evidence type="ECO:0000313" key="3">
    <source>
        <dbReference type="Proteomes" id="UP000001213"/>
    </source>
</evidence>
<keyword evidence="1" id="KW-1133">Transmembrane helix</keyword>
<gene>
    <name evidence="2" type="ordered locus">Tpau_0311</name>
</gene>